<keyword evidence="2" id="KW-1185">Reference proteome</keyword>
<dbReference type="AlphaFoldDB" id="A0ABD8A674"/>
<accession>A0ABD8A674</accession>
<name>A0ABD8A674_9EURY</name>
<evidence type="ECO:0000313" key="2">
    <source>
        <dbReference type="Proteomes" id="UP001626603"/>
    </source>
</evidence>
<dbReference type="EMBL" id="CP137641">
    <property type="protein sequence ID" value="WOX55054.1"/>
    <property type="molecule type" value="Genomic_DNA"/>
</dbReference>
<dbReference type="Proteomes" id="UP001626603">
    <property type="component" value="Chromosome"/>
</dbReference>
<protein>
    <submittedName>
        <fullName evidence="1">Phage recombination protein Bet</fullName>
    </submittedName>
</protein>
<proteinExistence type="predicted"/>
<dbReference type="InterPro" id="IPR018330">
    <property type="entry name" value="RecT_fam"/>
</dbReference>
<dbReference type="NCBIfam" id="TIGR01913">
    <property type="entry name" value="bet_lambda"/>
    <property type="match status" value="1"/>
</dbReference>
<reference evidence="1 2" key="1">
    <citation type="submission" date="2023-10" db="EMBL/GenBank/DDBJ databases">
        <title>The complete genome sequence of Methanoculleus palmolei DSM 4273.</title>
        <authorList>
            <person name="Lai S.-J."/>
            <person name="You Y.-T."/>
            <person name="Chen S.-C."/>
        </authorList>
    </citation>
    <scope>NUCLEOTIDE SEQUENCE [LARGE SCALE GENOMIC DNA]</scope>
    <source>
        <strain evidence="1 2">DSM 4273</strain>
    </source>
</reference>
<gene>
    <name evidence="1" type="primary">bet</name>
    <name evidence="1" type="ORF">R6Y95_06150</name>
</gene>
<dbReference type="Pfam" id="PF03837">
    <property type="entry name" value="RecT"/>
    <property type="match status" value="1"/>
</dbReference>
<sequence length="239" mass="26937">MTETPNLPTTERLDDEKIRLIRDMCARGCTDNEFLLLMHMSKVYHLDPLTHQIWAVKYPGAPAAIFCGRDGWLSIAHRDGQFDGMESGTRTEGDDLIGWCKVYRKDMSHPFCVEVSYSEYVQRNKQGAATKFWREKPKTMLTKVAEAQALRRAFNISGLYDEAEFEPAPLPACGPVEQTATIDGEPAEVTRLPGKCSRCGKHDPMIAAYREKYLPAFTAAKKVLPDGVCEECAKELWRG</sequence>
<dbReference type="InterPro" id="IPR010183">
    <property type="entry name" value="Phage_lambda_Bet"/>
</dbReference>
<organism evidence="1 2">
    <name type="scientific">Methanoculleus palmolei</name>
    <dbReference type="NCBI Taxonomy" id="72612"/>
    <lineage>
        <taxon>Archaea</taxon>
        <taxon>Methanobacteriati</taxon>
        <taxon>Methanobacteriota</taxon>
        <taxon>Stenosarchaea group</taxon>
        <taxon>Methanomicrobia</taxon>
        <taxon>Methanomicrobiales</taxon>
        <taxon>Methanomicrobiaceae</taxon>
        <taxon>Methanoculleus</taxon>
    </lineage>
</organism>
<evidence type="ECO:0000313" key="1">
    <source>
        <dbReference type="EMBL" id="WOX55054.1"/>
    </source>
</evidence>